<dbReference type="InterPro" id="IPR017907">
    <property type="entry name" value="Znf_RING_CS"/>
</dbReference>
<feature type="compositionally biased region" description="Pro residues" evidence="5">
    <location>
        <begin position="32"/>
        <end position="41"/>
    </location>
</feature>
<dbReference type="GO" id="GO:0006511">
    <property type="term" value="P:ubiquitin-dependent protein catabolic process"/>
    <property type="evidence" value="ECO:0007669"/>
    <property type="project" value="TreeGrafter"/>
</dbReference>
<dbReference type="PANTHER" id="PTHR16079">
    <property type="entry name" value="UBIQUITIN LIGASE PROTEIN CHFR"/>
    <property type="match status" value="1"/>
</dbReference>
<dbReference type="Proteomes" id="UP000076738">
    <property type="component" value="Unassembled WGS sequence"/>
</dbReference>
<dbReference type="SUPFAM" id="SSF57850">
    <property type="entry name" value="RING/U-box"/>
    <property type="match status" value="1"/>
</dbReference>
<keyword evidence="3" id="KW-0862">Zinc</keyword>
<evidence type="ECO:0000313" key="8">
    <source>
        <dbReference type="Proteomes" id="UP000076738"/>
    </source>
</evidence>
<feature type="compositionally biased region" description="Basic and acidic residues" evidence="5">
    <location>
        <begin position="409"/>
        <end position="423"/>
    </location>
</feature>
<organism evidence="7 8">
    <name type="scientific">Calocera viscosa (strain TUFC12733)</name>
    <dbReference type="NCBI Taxonomy" id="1330018"/>
    <lineage>
        <taxon>Eukaryota</taxon>
        <taxon>Fungi</taxon>
        <taxon>Dikarya</taxon>
        <taxon>Basidiomycota</taxon>
        <taxon>Agaricomycotina</taxon>
        <taxon>Dacrymycetes</taxon>
        <taxon>Dacrymycetales</taxon>
        <taxon>Dacrymycetaceae</taxon>
        <taxon>Calocera</taxon>
    </lineage>
</organism>
<dbReference type="GO" id="GO:0005634">
    <property type="term" value="C:nucleus"/>
    <property type="evidence" value="ECO:0007669"/>
    <property type="project" value="TreeGrafter"/>
</dbReference>
<dbReference type="GO" id="GO:0004842">
    <property type="term" value="F:ubiquitin-protein transferase activity"/>
    <property type="evidence" value="ECO:0007669"/>
    <property type="project" value="TreeGrafter"/>
</dbReference>
<dbReference type="PROSITE" id="PS00518">
    <property type="entry name" value="ZF_RING_1"/>
    <property type="match status" value="1"/>
</dbReference>
<feature type="compositionally biased region" description="Acidic residues" evidence="5">
    <location>
        <begin position="424"/>
        <end position="435"/>
    </location>
</feature>
<dbReference type="EMBL" id="KV417281">
    <property type="protein sequence ID" value="KZO97175.1"/>
    <property type="molecule type" value="Genomic_DNA"/>
</dbReference>
<keyword evidence="8" id="KW-1185">Reference proteome</keyword>
<dbReference type="AlphaFoldDB" id="A0A167MYI7"/>
<dbReference type="PROSITE" id="PS00197">
    <property type="entry name" value="2FE2S_FER_1"/>
    <property type="match status" value="1"/>
</dbReference>
<dbReference type="STRING" id="1330018.A0A167MYI7"/>
<feature type="region of interest" description="Disordered" evidence="5">
    <location>
        <begin position="32"/>
        <end position="120"/>
    </location>
</feature>
<protein>
    <recommendedName>
        <fullName evidence="6">RING-type domain-containing protein</fullName>
    </recommendedName>
</protein>
<dbReference type="GO" id="GO:0008270">
    <property type="term" value="F:zinc ion binding"/>
    <property type="evidence" value="ECO:0007669"/>
    <property type="project" value="UniProtKB-KW"/>
</dbReference>
<feature type="domain" description="RING-type" evidence="6">
    <location>
        <begin position="140"/>
        <end position="180"/>
    </location>
</feature>
<feature type="region of interest" description="Disordered" evidence="5">
    <location>
        <begin position="399"/>
        <end position="516"/>
    </location>
</feature>
<accession>A0A167MYI7</accession>
<evidence type="ECO:0000256" key="2">
    <source>
        <dbReference type="ARBA" id="ARBA00022771"/>
    </source>
</evidence>
<dbReference type="Pfam" id="PF13923">
    <property type="entry name" value="zf-C3HC4_2"/>
    <property type="match status" value="1"/>
</dbReference>
<dbReference type="InterPro" id="IPR013083">
    <property type="entry name" value="Znf_RING/FYVE/PHD"/>
</dbReference>
<feature type="compositionally biased region" description="Acidic residues" evidence="5">
    <location>
        <begin position="483"/>
        <end position="500"/>
    </location>
</feature>
<dbReference type="PROSITE" id="PS50089">
    <property type="entry name" value="ZF_RING_2"/>
    <property type="match status" value="1"/>
</dbReference>
<sequence>MPVPAGLLTLPQEKRGAAGPCRISYRPTTFCPPPITQPPPHHCSLHPTLNRRKPTLATSHSPPPPSTAMATGPGPGDSPQKRQRSISASSDADDSRPSKKQALSASSPLTPGPSSSSISDALEKDVGPEVLDALEVELGCACCAGLLYRPALLQPCNHAFCASCVVSWVRNGGTACPTCRSPSDSIHQARFLQGLIDLLIRFRPEAERSAKEREEADAVWLPGQLLPLPPARPRHVSPPPLPLNLARPCPHCTRNNGLGYLCPVPIPDPSVVPRDQAWDLEARGAPQGHGFCSGCDELYALGAPTSMGCSFCRSRYCGYSVQQTCVLPRVGSPQMPRHMDTVAKLLECDELYEAFSHNSIEVDLLIDYLHTRPGGLNGVLRNMLDYVRSQPEGFATLSFLGMEGGVGDPGRHNGEDDSGSEHDSDSDDDEGEPEVDLPPSVHPEPPSDDDHVVPAPGDAVSGVLRALNEPPVREPGSSQSEPTDMEDDSDDGASDMDVDDSFVPPPSGLPVPPAGNVAQAGPVPVAAVQPPLSFTRICRDCAESVFIWGIFGWWAREQREVEGAVPPEVRAKKDCVDGRRCELQGDVSHAKECTCSFLVLKLDGWRLIARQSTISASLRRVCLCLCPLRLSSMHHSPSCLCRQRSPSPPCISPPCHPPTPQSRS</sequence>
<dbReference type="InterPro" id="IPR001841">
    <property type="entry name" value="Znf_RING"/>
</dbReference>
<dbReference type="GO" id="GO:0051537">
    <property type="term" value="F:2 iron, 2 sulfur cluster binding"/>
    <property type="evidence" value="ECO:0007669"/>
    <property type="project" value="InterPro"/>
</dbReference>
<dbReference type="InterPro" id="IPR052256">
    <property type="entry name" value="E3_ubiquitin-ligase_CHFR"/>
</dbReference>
<evidence type="ECO:0000313" key="7">
    <source>
        <dbReference type="EMBL" id="KZO97175.1"/>
    </source>
</evidence>
<evidence type="ECO:0000256" key="5">
    <source>
        <dbReference type="SAM" id="MobiDB-lite"/>
    </source>
</evidence>
<evidence type="ECO:0000256" key="4">
    <source>
        <dbReference type="PROSITE-ProRule" id="PRU00175"/>
    </source>
</evidence>
<gene>
    <name evidence="7" type="ORF">CALVIDRAFT_514000</name>
</gene>
<dbReference type="InterPro" id="IPR006058">
    <property type="entry name" value="2Fe2S_fd_BS"/>
</dbReference>
<proteinExistence type="predicted"/>
<dbReference type="PANTHER" id="PTHR16079:SF4">
    <property type="entry name" value="E3 UBIQUITIN-PROTEIN LIGASE CHFR"/>
    <property type="match status" value="1"/>
</dbReference>
<name>A0A167MYI7_CALVF</name>
<dbReference type="OrthoDB" id="1305878at2759"/>
<keyword evidence="1" id="KW-0479">Metal-binding</keyword>
<reference evidence="7 8" key="1">
    <citation type="journal article" date="2016" name="Mol. Biol. Evol.">
        <title>Comparative Genomics of Early-Diverging Mushroom-Forming Fungi Provides Insights into the Origins of Lignocellulose Decay Capabilities.</title>
        <authorList>
            <person name="Nagy L.G."/>
            <person name="Riley R."/>
            <person name="Tritt A."/>
            <person name="Adam C."/>
            <person name="Daum C."/>
            <person name="Floudas D."/>
            <person name="Sun H."/>
            <person name="Yadav J.S."/>
            <person name="Pangilinan J."/>
            <person name="Larsson K.H."/>
            <person name="Matsuura K."/>
            <person name="Barry K."/>
            <person name="Labutti K."/>
            <person name="Kuo R."/>
            <person name="Ohm R.A."/>
            <person name="Bhattacharya S.S."/>
            <person name="Shirouzu T."/>
            <person name="Yoshinaga Y."/>
            <person name="Martin F.M."/>
            <person name="Grigoriev I.V."/>
            <person name="Hibbett D.S."/>
        </authorList>
    </citation>
    <scope>NUCLEOTIDE SEQUENCE [LARGE SCALE GENOMIC DNA]</scope>
    <source>
        <strain evidence="7 8">TUFC12733</strain>
    </source>
</reference>
<evidence type="ECO:0000256" key="3">
    <source>
        <dbReference type="ARBA" id="ARBA00022833"/>
    </source>
</evidence>
<dbReference type="Gene3D" id="3.30.40.10">
    <property type="entry name" value="Zinc/RING finger domain, C3HC4 (zinc finger)"/>
    <property type="match status" value="1"/>
</dbReference>
<feature type="compositionally biased region" description="Low complexity" evidence="5">
    <location>
        <begin position="102"/>
        <end position="120"/>
    </location>
</feature>
<evidence type="ECO:0000256" key="1">
    <source>
        <dbReference type="ARBA" id="ARBA00022723"/>
    </source>
</evidence>
<evidence type="ECO:0000259" key="6">
    <source>
        <dbReference type="PROSITE" id="PS50089"/>
    </source>
</evidence>
<keyword evidence="2 4" id="KW-0863">Zinc-finger</keyword>
<dbReference type="SMART" id="SM00184">
    <property type="entry name" value="RING"/>
    <property type="match status" value="2"/>
</dbReference>
<feature type="compositionally biased region" description="Pro residues" evidence="5">
    <location>
        <begin position="503"/>
        <end position="513"/>
    </location>
</feature>
<dbReference type="GO" id="GO:0016567">
    <property type="term" value="P:protein ubiquitination"/>
    <property type="evidence" value="ECO:0007669"/>
    <property type="project" value="TreeGrafter"/>
</dbReference>